<dbReference type="AlphaFoldDB" id="A0AAE9E0D1"/>
<sequence>MANSEMLFDNMQVVIEYLESNFRLQLASRLPPIRAAEKSTPLIIKRLVLGQSMITVDSISYKLKQLKEYDEEIPLLIKKEHELEHDVDQYGFPISPYDILLDGDLKIYGTIKPKPFVEDEKWVKEMVETAPIEEVDQIECEWEKKEFLRTMEFLKSKLLQYEYKRNNRKIVTDSFLVLSTSRCQARILKEDRQKPYNGTTEQFSNIPTIYEGMKKLLERFFGNRKVAWKVDLLELKTSVLRWIKSGSLPIVSNLSMQHIDKVNMDVINSVVHKSSFPLKTFEFTVKDDYAGNFNHSIITTSELLKIANPFHCPTQHHKLRNSRVNLPKMNIEFFDFERWIVHWLRNRRPIGTIYIYKKVKGIPPYLLEQIRKRPELIEETEKSVTLKINETSALHVYFKPKTDGNWGPGTAEISVIPRENVD</sequence>
<dbReference type="PANTHER" id="PTHR31379:SF1">
    <property type="entry name" value="F-BOX C PROTEIN-RELATED"/>
    <property type="match status" value="1"/>
</dbReference>
<keyword evidence="3" id="KW-1185">Reference proteome</keyword>
<protein>
    <recommendedName>
        <fullName evidence="4">F-box C protein</fullName>
    </recommendedName>
</protein>
<dbReference type="InterPro" id="IPR021942">
    <property type="entry name" value="DUF3557"/>
</dbReference>
<dbReference type="Proteomes" id="UP000829354">
    <property type="component" value="Chromosome I"/>
</dbReference>
<reference evidence="1 3" key="1">
    <citation type="submission" date="2022-04" db="EMBL/GenBank/DDBJ databases">
        <title>Chromosome-level reference genomes for two strains of Caenorhabditis briggsae: an improved platform for comparative genomics.</title>
        <authorList>
            <person name="Stevens L."/>
            <person name="Andersen E."/>
        </authorList>
    </citation>
    <scope>NUCLEOTIDE SEQUENCE [LARGE SCALE GENOMIC DNA]</scope>
    <source>
        <strain evidence="1">VX34</strain>
        <tissue evidence="1">Whole-organism</tissue>
    </source>
</reference>
<dbReference type="PANTHER" id="PTHR31379">
    <property type="entry name" value="F-BOX C PROTEIN-RELATED-RELATED"/>
    <property type="match status" value="1"/>
</dbReference>
<dbReference type="EMBL" id="CP092620">
    <property type="protein sequence ID" value="UMM10151.1"/>
    <property type="molecule type" value="Genomic_DNA"/>
</dbReference>
<evidence type="ECO:0000313" key="2">
    <source>
        <dbReference type="EMBL" id="UMM10154.1"/>
    </source>
</evidence>
<dbReference type="EMBL" id="CP092620">
    <property type="protein sequence ID" value="UMM10154.1"/>
    <property type="molecule type" value="Genomic_DNA"/>
</dbReference>
<organism evidence="1 3">
    <name type="scientific">Caenorhabditis briggsae</name>
    <dbReference type="NCBI Taxonomy" id="6238"/>
    <lineage>
        <taxon>Eukaryota</taxon>
        <taxon>Metazoa</taxon>
        <taxon>Ecdysozoa</taxon>
        <taxon>Nematoda</taxon>
        <taxon>Chromadorea</taxon>
        <taxon>Rhabditida</taxon>
        <taxon>Rhabditina</taxon>
        <taxon>Rhabditomorpha</taxon>
        <taxon>Rhabditoidea</taxon>
        <taxon>Rhabditidae</taxon>
        <taxon>Peloderinae</taxon>
        <taxon>Caenorhabditis</taxon>
    </lineage>
</organism>
<evidence type="ECO:0000313" key="3">
    <source>
        <dbReference type="Proteomes" id="UP000829354"/>
    </source>
</evidence>
<evidence type="ECO:0008006" key="4">
    <source>
        <dbReference type="Google" id="ProtNLM"/>
    </source>
</evidence>
<gene>
    <name evidence="1" type="ORF">L5515_000056</name>
    <name evidence="2" type="ORF">L5515_000059</name>
</gene>
<proteinExistence type="predicted"/>
<name>A0AAE9E0D1_CAEBR</name>
<accession>A0AAE9E0D1</accession>
<evidence type="ECO:0000313" key="1">
    <source>
        <dbReference type="EMBL" id="UMM10151.1"/>
    </source>
</evidence>
<dbReference type="Pfam" id="PF12078">
    <property type="entry name" value="DUF3557"/>
    <property type="match status" value="1"/>
</dbReference>